<name>A0A9D9E7N9_9LACO</name>
<feature type="binding site" evidence="8 10">
    <location>
        <begin position="114"/>
        <end position="116"/>
    </location>
    <ligand>
        <name>substrate</name>
    </ligand>
</feature>
<evidence type="ECO:0000256" key="8">
    <source>
        <dbReference type="HAMAP-Rule" id="MF_00087"/>
    </source>
</evidence>
<comment type="catalytic activity">
    <reaction evidence="7 8 13">
        <text>(S)-4-amino-5-oxopentanoate + tRNA(Glu) + NADP(+) = L-glutamyl-tRNA(Glu) + NADPH + H(+)</text>
        <dbReference type="Rhea" id="RHEA:12344"/>
        <dbReference type="Rhea" id="RHEA-COMP:9663"/>
        <dbReference type="Rhea" id="RHEA-COMP:9680"/>
        <dbReference type="ChEBI" id="CHEBI:15378"/>
        <dbReference type="ChEBI" id="CHEBI:57501"/>
        <dbReference type="ChEBI" id="CHEBI:57783"/>
        <dbReference type="ChEBI" id="CHEBI:58349"/>
        <dbReference type="ChEBI" id="CHEBI:78442"/>
        <dbReference type="ChEBI" id="CHEBI:78520"/>
        <dbReference type="EC" id="1.2.1.70"/>
    </reaction>
</comment>
<keyword evidence="4 8" id="KW-0521">NADP</keyword>
<dbReference type="Pfam" id="PF00745">
    <property type="entry name" value="GlutR_dimer"/>
    <property type="match status" value="1"/>
</dbReference>
<dbReference type="SUPFAM" id="SSF69742">
    <property type="entry name" value="Glutamyl tRNA-reductase catalytic, N-terminal domain"/>
    <property type="match status" value="1"/>
</dbReference>
<dbReference type="InterPro" id="IPR000343">
    <property type="entry name" value="4pyrrol_synth_GluRdtase"/>
</dbReference>
<comment type="caution">
    <text evidence="17">The sequence shown here is derived from an EMBL/GenBank/DDBJ whole genome shotgun (WGS) entry which is preliminary data.</text>
</comment>
<dbReference type="HAMAP" id="MF_00087">
    <property type="entry name" value="Glu_tRNA_reductase"/>
    <property type="match status" value="1"/>
</dbReference>
<comment type="domain">
    <text evidence="8">Possesses an unusual extended V-shaped dimeric structure with each monomer consisting of three distinct domains arranged along a curved 'spinal' alpha-helix. The N-terminal catalytic domain specifically recognizes the glutamate moiety of the substrate. The second domain is the NADPH-binding domain, and the third C-terminal domain is responsible for dimerization.</text>
</comment>
<feature type="site" description="Important for activity" evidence="8 12">
    <location>
        <position position="99"/>
    </location>
</feature>
<gene>
    <name evidence="8" type="primary">hemA</name>
    <name evidence="17" type="ORF">IAA89_06585</name>
</gene>
<protein>
    <recommendedName>
        <fullName evidence="3 8">Glutamyl-tRNA reductase</fullName>
        <shortName evidence="8">GluTR</shortName>
        <ecNumber evidence="3 8">1.2.1.70</ecNumber>
    </recommendedName>
</protein>
<evidence type="ECO:0000256" key="6">
    <source>
        <dbReference type="ARBA" id="ARBA00023244"/>
    </source>
</evidence>
<comment type="similarity">
    <text evidence="2 8 13">Belongs to the glutamyl-tRNA reductase family.</text>
</comment>
<dbReference type="InterPro" id="IPR036291">
    <property type="entry name" value="NAD(P)-bd_dom_sf"/>
</dbReference>
<dbReference type="Pfam" id="PF05201">
    <property type="entry name" value="GlutR_N"/>
    <property type="match status" value="1"/>
</dbReference>
<dbReference type="Pfam" id="PF01488">
    <property type="entry name" value="Shikimate_DH"/>
    <property type="match status" value="1"/>
</dbReference>
<evidence type="ECO:0000256" key="11">
    <source>
        <dbReference type="PIRSR" id="PIRSR000445-3"/>
    </source>
</evidence>
<keyword evidence="6 8" id="KW-0627">Porphyrin biosynthesis</keyword>
<feature type="active site" description="Nucleophile" evidence="8 9">
    <location>
        <position position="50"/>
    </location>
</feature>
<proteinExistence type="inferred from homology"/>
<evidence type="ECO:0000256" key="4">
    <source>
        <dbReference type="ARBA" id="ARBA00022857"/>
    </source>
</evidence>
<evidence type="ECO:0000256" key="9">
    <source>
        <dbReference type="PIRSR" id="PIRSR000445-1"/>
    </source>
</evidence>
<reference evidence="17" key="2">
    <citation type="journal article" date="2021" name="PeerJ">
        <title>Extensive microbial diversity within the chicken gut microbiome revealed by metagenomics and culture.</title>
        <authorList>
            <person name="Gilroy R."/>
            <person name="Ravi A."/>
            <person name="Getino M."/>
            <person name="Pursley I."/>
            <person name="Horton D.L."/>
            <person name="Alikhan N.F."/>
            <person name="Baker D."/>
            <person name="Gharbi K."/>
            <person name="Hall N."/>
            <person name="Watson M."/>
            <person name="Adriaenssens E.M."/>
            <person name="Foster-Nyarko E."/>
            <person name="Jarju S."/>
            <person name="Secka A."/>
            <person name="Antonio M."/>
            <person name="Oren A."/>
            <person name="Chaudhuri R.R."/>
            <person name="La Ragione R."/>
            <person name="Hildebrand F."/>
            <person name="Pallen M.J."/>
        </authorList>
    </citation>
    <scope>NUCLEOTIDE SEQUENCE</scope>
    <source>
        <strain evidence="17">C6-149</strain>
    </source>
</reference>
<feature type="domain" description="Glutamyl-tRNA reductase N-terminal" evidence="16">
    <location>
        <begin position="6"/>
        <end position="155"/>
    </location>
</feature>
<evidence type="ECO:0000256" key="3">
    <source>
        <dbReference type="ARBA" id="ARBA00012970"/>
    </source>
</evidence>
<dbReference type="EC" id="1.2.1.70" evidence="3 8"/>
<dbReference type="GO" id="GO:0050661">
    <property type="term" value="F:NADP binding"/>
    <property type="evidence" value="ECO:0007669"/>
    <property type="project" value="InterPro"/>
</dbReference>
<dbReference type="NCBIfam" id="TIGR01035">
    <property type="entry name" value="hemA"/>
    <property type="match status" value="1"/>
</dbReference>
<dbReference type="GO" id="GO:0019353">
    <property type="term" value="P:protoporphyrinogen IX biosynthetic process from glutamate"/>
    <property type="evidence" value="ECO:0007669"/>
    <property type="project" value="TreeGrafter"/>
</dbReference>
<evidence type="ECO:0000256" key="2">
    <source>
        <dbReference type="ARBA" id="ARBA00005916"/>
    </source>
</evidence>
<sequence>MYVMCVGLDYHTLPLNLRENFVFNGDELSKANNLLHSQNGILENVILSTCERTEIYAVVEQIHLGKIKIKEFLSHWFHIDLEEISKYIKTKSDEQAVTHLMKVISGMDSPEVGESQILHQIKDAFFTARKLSNTGAIFNHLFQEAITFSKYIHSKYKISEYSMSSTQAGIHEIKTELGSIKDKIISIVGIGEMGQQILMNLQGMGYNKIYLFAEHYSHAEKVANDFSSNVIAKDMSEFKSILANSDSLIMAAKLKEPLISISEINKIRNAKTVVIDLGVPQNIDEDLFVKNIVYRSIDSLTKIIEQNQNIKQKLVREINNEIPVEVNNFFNWQEQLHVVPVISGLRKKGSLIQQSVYNSLVNKLPELNDDQLKLIRRHMKSIVNQLLQDPINEIKELSITKDANLDIEIVKKIFGLNGDLGSDD</sequence>
<dbReference type="InterPro" id="IPR006151">
    <property type="entry name" value="Shikm_DH/Glu-tRNA_Rdtase"/>
</dbReference>
<dbReference type="GO" id="GO:0008883">
    <property type="term" value="F:glutamyl-tRNA reductase activity"/>
    <property type="evidence" value="ECO:0007669"/>
    <property type="project" value="UniProtKB-UniRule"/>
</dbReference>
<dbReference type="InterPro" id="IPR036343">
    <property type="entry name" value="GluRdtase_N_sf"/>
</dbReference>
<dbReference type="SUPFAM" id="SSF69075">
    <property type="entry name" value="Glutamyl tRNA-reductase dimerization domain"/>
    <property type="match status" value="1"/>
</dbReference>
<comment type="miscellaneous">
    <text evidence="8">During catalysis, the active site Cys acts as a nucleophile attacking the alpha-carbonyl group of tRNA-bound glutamate with the formation of a thioester intermediate between enzyme and glutamate, and the concomitant release of tRNA(Glu). The thioester intermediate is finally reduced by direct hydride transfer from NADPH, to form the product GSA.</text>
</comment>
<evidence type="ECO:0000256" key="7">
    <source>
        <dbReference type="ARBA" id="ARBA00047464"/>
    </source>
</evidence>
<reference evidence="17" key="1">
    <citation type="submission" date="2020-10" db="EMBL/GenBank/DDBJ databases">
        <authorList>
            <person name="Gilroy R."/>
        </authorList>
    </citation>
    <scope>NUCLEOTIDE SEQUENCE</scope>
    <source>
        <strain evidence="17">C6-149</strain>
    </source>
</reference>
<evidence type="ECO:0000256" key="12">
    <source>
        <dbReference type="PIRSR" id="PIRSR000445-4"/>
    </source>
</evidence>
<evidence type="ECO:0000259" key="16">
    <source>
        <dbReference type="Pfam" id="PF05201"/>
    </source>
</evidence>
<dbReference type="Gene3D" id="3.40.50.720">
    <property type="entry name" value="NAD(P)-binding Rossmann-like Domain"/>
    <property type="match status" value="1"/>
</dbReference>
<feature type="binding site" evidence="8 11">
    <location>
        <begin position="189"/>
        <end position="194"/>
    </location>
    <ligand>
        <name>NADP(+)</name>
        <dbReference type="ChEBI" id="CHEBI:58349"/>
    </ligand>
</feature>
<dbReference type="InterPro" id="IPR015896">
    <property type="entry name" value="4pyrrol_synth_GluRdtase_dimer"/>
</dbReference>
<dbReference type="InterPro" id="IPR036453">
    <property type="entry name" value="GluRdtase_dimer_dom_sf"/>
</dbReference>
<dbReference type="FunFam" id="3.30.460.30:FF:000001">
    <property type="entry name" value="Glutamyl-tRNA reductase"/>
    <property type="match status" value="1"/>
</dbReference>
<evidence type="ECO:0000256" key="13">
    <source>
        <dbReference type="RuleBase" id="RU000584"/>
    </source>
</evidence>
<evidence type="ECO:0000259" key="14">
    <source>
        <dbReference type="Pfam" id="PF00745"/>
    </source>
</evidence>
<evidence type="ECO:0000313" key="18">
    <source>
        <dbReference type="Proteomes" id="UP000823614"/>
    </source>
</evidence>
<dbReference type="PANTHER" id="PTHR43013">
    <property type="entry name" value="GLUTAMYL-TRNA REDUCTASE"/>
    <property type="match status" value="1"/>
</dbReference>
<dbReference type="Proteomes" id="UP000823614">
    <property type="component" value="Unassembled WGS sequence"/>
</dbReference>
<comment type="pathway">
    <text evidence="1 8 13">Porphyrin-containing compound metabolism; protoporphyrin-IX biosynthesis; 5-aminolevulinate from L-glutamyl-tRNA(Glu): step 1/2.</text>
</comment>
<evidence type="ECO:0000256" key="10">
    <source>
        <dbReference type="PIRSR" id="PIRSR000445-2"/>
    </source>
</evidence>
<feature type="binding site" evidence="8 10">
    <location>
        <position position="109"/>
    </location>
    <ligand>
        <name>substrate</name>
    </ligand>
</feature>
<dbReference type="InterPro" id="IPR015895">
    <property type="entry name" value="4pyrrol_synth_GluRdtase_N"/>
</dbReference>
<evidence type="ECO:0000259" key="15">
    <source>
        <dbReference type="Pfam" id="PF01488"/>
    </source>
</evidence>
<organism evidence="17 18">
    <name type="scientific">Candidatus Gallilactobacillus intestinavium</name>
    <dbReference type="NCBI Taxonomy" id="2840838"/>
    <lineage>
        <taxon>Bacteria</taxon>
        <taxon>Bacillati</taxon>
        <taxon>Bacillota</taxon>
        <taxon>Bacilli</taxon>
        <taxon>Lactobacillales</taxon>
        <taxon>Lactobacillaceae</taxon>
        <taxon>Lactobacillaceae incertae sedis</taxon>
        <taxon>Candidatus Gallilactobacillus</taxon>
    </lineage>
</organism>
<dbReference type="AlphaFoldDB" id="A0A9D9E7N9"/>
<evidence type="ECO:0000313" key="17">
    <source>
        <dbReference type="EMBL" id="MBO8442072.1"/>
    </source>
</evidence>
<evidence type="ECO:0000256" key="5">
    <source>
        <dbReference type="ARBA" id="ARBA00023002"/>
    </source>
</evidence>
<accession>A0A9D9E7N9</accession>
<feature type="binding site" evidence="8 10">
    <location>
        <begin position="49"/>
        <end position="52"/>
    </location>
    <ligand>
        <name>substrate</name>
    </ligand>
</feature>
<feature type="binding site" evidence="8 10">
    <location>
        <position position="120"/>
    </location>
    <ligand>
        <name>substrate</name>
    </ligand>
</feature>
<dbReference type="PIRSF" id="PIRSF000445">
    <property type="entry name" value="4pyrrol_synth_GluRdtase"/>
    <property type="match status" value="1"/>
</dbReference>
<comment type="subunit">
    <text evidence="8">Homodimer.</text>
</comment>
<dbReference type="SUPFAM" id="SSF51735">
    <property type="entry name" value="NAD(P)-binding Rossmann-fold domains"/>
    <property type="match status" value="1"/>
</dbReference>
<dbReference type="EMBL" id="JADIMP010000103">
    <property type="protein sequence ID" value="MBO8442072.1"/>
    <property type="molecule type" value="Genomic_DNA"/>
</dbReference>
<keyword evidence="5 8" id="KW-0560">Oxidoreductase</keyword>
<feature type="domain" description="Tetrapyrrole biosynthesis glutamyl-tRNA reductase dimerisation" evidence="14">
    <location>
        <begin position="322"/>
        <end position="416"/>
    </location>
</feature>
<dbReference type="Gene3D" id="3.30.460.30">
    <property type="entry name" value="Glutamyl-tRNA reductase, N-terminal domain"/>
    <property type="match status" value="1"/>
</dbReference>
<comment type="function">
    <text evidence="8">Catalyzes the NADPH-dependent reduction of glutamyl-tRNA(Glu) to glutamate 1-semialdehyde (GSA).</text>
</comment>
<evidence type="ECO:0000256" key="1">
    <source>
        <dbReference type="ARBA" id="ARBA00005059"/>
    </source>
</evidence>
<dbReference type="PANTHER" id="PTHR43013:SF1">
    <property type="entry name" value="GLUTAMYL-TRNA REDUCTASE"/>
    <property type="match status" value="1"/>
</dbReference>
<feature type="domain" description="Quinate/shikimate 5-dehydrogenase/glutamyl-tRNA reductase" evidence="15">
    <location>
        <begin position="174"/>
        <end position="302"/>
    </location>
</feature>